<feature type="compositionally biased region" description="Basic and acidic residues" evidence="1">
    <location>
        <begin position="393"/>
        <end position="403"/>
    </location>
</feature>
<feature type="transmembrane region" description="Helical" evidence="2">
    <location>
        <begin position="223"/>
        <end position="243"/>
    </location>
</feature>
<feature type="transmembrane region" description="Helical" evidence="2">
    <location>
        <begin position="133"/>
        <end position="156"/>
    </location>
</feature>
<feature type="transmembrane region" description="Helical" evidence="2">
    <location>
        <begin position="54"/>
        <end position="74"/>
    </location>
</feature>
<evidence type="ECO:0000313" key="3">
    <source>
        <dbReference type="EMBL" id="KAL0961114.1"/>
    </source>
</evidence>
<feature type="transmembrane region" description="Helical" evidence="2">
    <location>
        <begin position="22"/>
        <end position="42"/>
    </location>
</feature>
<feature type="transmembrane region" description="Helical" evidence="2">
    <location>
        <begin position="94"/>
        <end position="112"/>
    </location>
</feature>
<accession>A0ABR3JYX1</accession>
<proteinExistence type="predicted"/>
<protein>
    <submittedName>
        <fullName evidence="3">Uncharacterized protein</fullName>
    </submittedName>
</protein>
<reference evidence="4" key="1">
    <citation type="submission" date="2024-06" db="EMBL/GenBank/DDBJ databases">
        <title>Multi-omics analyses provide insights into the biosynthesis of the anticancer antibiotic pleurotin in Hohenbuehelia grisea.</title>
        <authorList>
            <person name="Weaver J.A."/>
            <person name="Alberti F."/>
        </authorList>
    </citation>
    <scope>NUCLEOTIDE SEQUENCE [LARGE SCALE GENOMIC DNA]</scope>
    <source>
        <strain evidence="4">T-177</strain>
    </source>
</reference>
<keyword evidence="2" id="KW-0472">Membrane</keyword>
<name>A0ABR3JYX1_9AGAR</name>
<keyword evidence="4" id="KW-1185">Reference proteome</keyword>
<feature type="transmembrane region" description="Helical" evidence="2">
    <location>
        <begin position="181"/>
        <end position="203"/>
    </location>
</feature>
<keyword evidence="2" id="KW-1133">Transmembrane helix</keyword>
<evidence type="ECO:0000256" key="2">
    <source>
        <dbReference type="SAM" id="Phobius"/>
    </source>
</evidence>
<keyword evidence="2" id="KW-0812">Transmembrane</keyword>
<organism evidence="3 4">
    <name type="scientific">Hohenbuehelia grisea</name>
    <dbReference type="NCBI Taxonomy" id="104357"/>
    <lineage>
        <taxon>Eukaryota</taxon>
        <taxon>Fungi</taxon>
        <taxon>Dikarya</taxon>
        <taxon>Basidiomycota</taxon>
        <taxon>Agaricomycotina</taxon>
        <taxon>Agaricomycetes</taxon>
        <taxon>Agaricomycetidae</taxon>
        <taxon>Agaricales</taxon>
        <taxon>Pleurotineae</taxon>
        <taxon>Pleurotaceae</taxon>
        <taxon>Hohenbuehelia</taxon>
    </lineage>
</organism>
<feature type="region of interest" description="Disordered" evidence="1">
    <location>
        <begin position="360"/>
        <end position="403"/>
    </location>
</feature>
<feature type="transmembrane region" description="Helical" evidence="2">
    <location>
        <begin position="255"/>
        <end position="278"/>
    </location>
</feature>
<evidence type="ECO:0000256" key="1">
    <source>
        <dbReference type="SAM" id="MobiDB-lite"/>
    </source>
</evidence>
<evidence type="ECO:0000313" key="4">
    <source>
        <dbReference type="Proteomes" id="UP001556367"/>
    </source>
</evidence>
<gene>
    <name evidence="3" type="ORF">HGRIS_006091</name>
</gene>
<comment type="caution">
    <text evidence="3">The sequence shown here is derived from an EMBL/GenBank/DDBJ whole genome shotgun (WGS) entry which is preliminary data.</text>
</comment>
<dbReference type="EMBL" id="JASNQZ010000001">
    <property type="protein sequence ID" value="KAL0961114.1"/>
    <property type="molecule type" value="Genomic_DNA"/>
</dbReference>
<dbReference type="Proteomes" id="UP001556367">
    <property type="component" value="Unassembled WGS sequence"/>
</dbReference>
<feature type="compositionally biased region" description="Basic and acidic residues" evidence="1">
    <location>
        <begin position="372"/>
        <end position="385"/>
    </location>
</feature>
<sequence>MPLFTRASEQDLGTSGVILLDIWIYFNLVVNTVFLPVLVLTFLLSRRAKRHPTLVNVCMTWILSGIFSLLLFYANQHKPGTPEPNKALCIAQTSLLHGITPMWSVAILMLVYHMNLAFEGHVSTDRQMKVRMIFMLISPYIALIAFFVATLIASLAHPEKVTRSRRFFYCSLEFDPLSNTMAIFTLLVCFAITCLEVRLSMTLYRNWRGIRNAHRLNGSEIPLLLRVILFGIYVFFGMIVNAVSIFDSRSAFPDVFAATIGSVVLLIFGSQADVLRVWCFWKRSRSRPVALAPNLNFCAIDTLKSAHPTLASAGFGFGEMRREGHDRDANDAYDDNDDDLEYIVRDGKLVPSSDVRVGDIEKGNARGSFENGKLKEEKGKGKENDGAGWQDVKLSRADAEKRARDTFVRPLTVTPPPPVAKF</sequence>